<protein>
    <submittedName>
        <fullName evidence="3">Uncharacterized protein</fullName>
    </submittedName>
</protein>
<feature type="region of interest" description="Disordered" evidence="1">
    <location>
        <begin position="108"/>
        <end position="135"/>
    </location>
</feature>
<keyword evidence="4" id="KW-1185">Reference proteome</keyword>
<dbReference type="Proteomes" id="UP000742024">
    <property type="component" value="Unassembled WGS sequence"/>
</dbReference>
<sequence>MRFSLRATAGATAHSPKRNESSVRPFNSYKPSEESKGEGVASEPFDLLPELLDCCAVLYHGGKQLLKRSRHVRSSFCVSLFQDRECMGNDMVKPVLSSGLGMVPFPLLAGASGTSQQPAQSSQLRQHDSQPSAGK</sequence>
<dbReference type="EMBL" id="SRPR01000027">
    <property type="protein sequence ID" value="KAG5965827.1"/>
    <property type="molecule type" value="Genomic_DNA"/>
</dbReference>
<evidence type="ECO:0000313" key="2">
    <source>
        <dbReference type="EMBL" id="KAG5965827.1"/>
    </source>
</evidence>
<name>A0A9P7N1P0_9HYPO</name>
<evidence type="ECO:0000313" key="5">
    <source>
        <dbReference type="Proteomes" id="UP000784919"/>
    </source>
</evidence>
<evidence type="ECO:0000313" key="3">
    <source>
        <dbReference type="EMBL" id="KAG5977199.1"/>
    </source>
</evidence>
<gene>
    <name evidence="3" type="ORF">E4U56_000163</name>
    <name evidence="2" type="ORF">E4U57_003604</name>
</gene>
<accession>A0A9P7N1P0</accession>
<reference evidence="3 4" key="1">
    <citation type="journal article" date="2020" name="bioRxiv">
        <title>Whole genome comparisons of ergot fungi reveals the divergence and evolution of species within the genus Claviceps are the result of varying mechanisms driving genome evolution and host range expansion.</title>
        <authorList>
            <person name="Wyka S.A."/>
            <person name="Mondo S.J."/>
            <person name="Liu M."/>
            <person name="Dettman J."/>
            <person name="Nalam V."/>
            <person name="Broders K.D."/>
        </authorList>
    </citation>
    <scope>NUCLEOTIDE SEQUENCE</scope>
    <source>
        <strain evidence="3">CCC 1102</strain>
        <strain evidence="2 4">LM583</strain>
    </source>
</reference>
<comment type="caution">
    <text evidence="3">The sequence shown here is derived from an EMBL/GenBank/DDBJ whole genome shotgun (WGS) entry which is preliminary data.</text>
</comment>
<dbReference type="Proteomes" id="UP000784919">
    <property type="component" value="Unassembled WGS sequence"/>
</dbReference>
<feature type="compositionally biased region" description="Polar residues" evidence="1">
    <location>
        <begin position="112"/>
        <end position="135"/>
    </location>
</feature>
<dbReference type="AlphaFoldDB" id="A0A9P7N1P0"/>
<organism evidence="3 5">
    <name type="scientific">Claviceps arundinis</name>
    <dbReference type="NCBI Taxonomy" id="1623583"/>
    <lineage>
        <taxon>Eukaryota</taxon>
        <taxon>Fungi</taxon>
        <taxon>Dikarya</taxon>
        <taxon>Ascomycota</taxon>
        <taxon>Pezizomycotina</taxon>
        <taxon>Sordariomycetes</taxon>
        <taxon>Hypocreomycetidae</taxon>
        <taxon>Hypocreales</taxon>
        <taxon>Clavicipitaceae</taxon>
        <taxon>Claviceps</taxon>
    </lineage>
</organism>
<feature type="region of interest" description="Disordered" evidence="1">
    <location>
        <begin position="1"/>
        <end position="41"/>
    </location>
</feature>
<evidence type="ECO:0000256" key="1">
    <source>
        <dbReference type="SAM" id="MobiDB-lite"/>
    </source>
</evidence>
<dbReference type="EMBL" id="SRPS01000010">
    <property type="protein sequence ID" value="KAG5977199.1"/>
    <property type="molecule type" value="Genomic_DNA"/>
</dbReference>
<evidence type="ECO:0000313" key="4">
    <source>
        <dbReference type="Proteomes" id="UP000742024"/>
    </source>
</evidence>
<proteinExistence type="predicted"/>